<evidence type="ECO:0000313" key="1">
    <source>
        <dbReference type="EMBL" id="QHS83339.1"/>
    </source>
</evidence>
<accession>A0A6C0ATS6</accession>
<sequence>MNECTETKLSNFGKKHFTFINQFFGDVQIRNIITEIFPNKKYRLEVEAADETFEYSKHHYLYEIKYDKNGNELVGKGKKVCSVAGKYQNIFVDKNDTLCQSYTLLRYLGYKFNLKMTRKDIQLRMCEMYKKIIENEQFIQIMKKEILPLSENKNRWIDYTKKNEPFITMKQLRENDNKYDYLFRNINDVLSKWESYGYSYFIGDGTLLCK</sequence>
<reference evidence="1" key="1">
    <citation type="journal article" date="2020" name="Nature">
        <title>Giant virus diversity and host interactions through global metagenomics.</title>
        <authorList>
            <person name="Schulz F."/>
            <person name="Roux S."/>
            <person name="Paez-Espino D."/>
            <person name="Jungbluth S."/>
            <person name="Walsh D.A."/>
            <person name="Denef V.J."/>
            <person name="McMahon K.D."/>
            <person name="Konstantinidis K.T."/>
            <person name="Eloe-Fadrosh E.A."/>
            <person name="Kyrpides N.C."/>
            <person name="Woyke T."/>
        </authorList>
    </citation>
    <scope>NUCLEOTIDE SEQUENCE</scope>
    <source>
        <strain evidence="1">GVMAG-S-ERX555943-30</strain>
    </source>
</reference>
<organism evidence="1">
    <name type="scientific">viral metagenome</name>
    <dbReference type="NCBI Taxonomy" id="1070528"/>
    <lineage>
        <taxon>unclassified sequences</taxon>
        <taxon>metagenomes</taxon>
        <taxon>organismal metagenomes</taxon>
    </lineage>
</organism>
<name>A0A6C0ATS6_9ZZZZ</name>
<dbReference type="AlphaFoldDB" id="A0A6C0ATS6"/>
<proteinExistence type="predicted"/>
<protein>
    <submittedName>
        <fullName evidence="1">Uncharacterized protein</fullName>
    </submittedName>
</protein>
<dbReference type="EMBL" id="MN738752">
    <property type="protein sequence ID" value="QHS83339.1"/>
    <property type="molecule type" value="Genomic_DNA"/>
</dbReference>